<dbReference type="EMBL" id="PSQE01000004">
    <property type="protein sequence ID" value="RHN64270.1"/>
    <property type="molecule type" value="Genomic_DNA"/>
</dbReference>
<dbReference type="OMA" id="CEICLWH"/>
<dbReference type="eggNOG" id="KOG0851">
    <property type="taxonomic scope" value="Eukaryota"/>
</dbReference>
<name>G7JLH1_MEDTR</name>
<reference evidence="2 5" key="1">
    <citation type="journal article" date="2011" name="Nature">
        <title>The Medicago genome provides insight into the evolution of rhizobial symbioses.</title>
        <authorList>
            <person name="Young N.D."/>
            <person name="Debelle F."/>
            <person name="Oldroyd G.E."/>
            <person name="Geurts R."/>
            <person name="Cannon S.B."/>
            <person name="Udvardi M.K."/>
            <person name="Benedito V.A."/>
            <person name="Mayer K.F."/>
            <person name="Gouzy J."/>
            <person name="Schoof H."/>
            <person name="Van de Peer Y."/>
            <person name="Proost S."/>
            <person name="Cook D.R."/>
            <person name="Meyers B.C."/>
            <person name="Spannagl M."/>
            <person name="Cheung F."/>
            <person name="De Mita S."/>
            <person name="Krishnakumar V."/>
            <person name="Gundlach H."/>
            <person name="Zhou S."/>
            <person name="Mudge J."/>
            <person name="Bharti A.K."/>
            <person name="Murray J.D."/>
            <person name="Naoumkina M.A."/>
            <person name="Rosen B."/>
            <person name="Silverstein K.A."/>
            <person name="Tang H."/>
            <person name="Rombauts S."/>
            <person name="Zhao P.X."/>
            <person name="Zhou P."/>
            <person name="Barbe V."/>
            <person name="Bardou P."/>
            <person name="Bechner M."/>
            <person name="Bellec A."/>
            <person name="Berger A."/>
            <person name="Berges H."/>
            <person name="Bidwell S."/>
            <person name="Bisseling T."/>
            <person name="Choisne N."/>
            <person name="Couloux A."/>
            <person name="Denny R."/>
            <person name="Deshpande S."/>
            <person name="Dai X."/>
            <person name="Doyle J.J."/>
            <person name="Dudez A.M."/>
            <person name="Farmer A.D."/>
            <person name="Fouteau S."/>
            <person name="Franken C."/>
            <person name="Gibelin C."/>
            <person name="Gish J."/>
            <person name="Goldstein S."/>
            <person name="Gonzalez A.J."/>
            <person name="Green P.J."/>
            <person name="Hallab A."/>
            <person name="Hartog M."/>
            <person name="Hua A."/>
            <person name="Humphray S.J."/>
            <person name="Jeong D.H."/>
            <person name="Jing Y."/>
            <person name="Jocker A."/>
            <person name="Kenton S.M."/>
            <person name="Kim D.J."/>
            <person name="Klee K."/>
            <person name="Lai H."/>
            <person name="Lang C."/>
            <person name="Lin S."/>
            <person name="Macmil S.L."/>
            <person name="Magdelenat G."/>
            <person name="Matthews L."/>
            <person name="McCorrison J."/>
            <person name="Monaghan E.L."/>
            <person name="Mun J.H."/>
            <person name="Najar F.Z."/>
            <person name="Nicholson C."/>
            <person name="Noirot C."/>
            <person name="O'Bleness M."/>
            <person name="Paule C.R."/>
            <person name="Poulain J."/>
            <person name="Prion F."/>
            <person name="Qin B."/>
            <person name="Qu C."/>
            <person name="Retzel E.F."/>
            <person name="Riddle C."/>
            <person name="Sallet E."/>
            <person name="Samain S."/>
            <person name="Samson N."/>
            <person name="Sanders I."/>
            <person name="Saurat O."/>
            <person name="Scarpelli C."/>
            <person name="Schiex T."/>
            <person name="Segurens B."/>
            <person name="Severin A.J."/>
            <person name="Sherrier D.J."/>
            <person name="Shi R."/>
            <person name="Sims S."/>
            <person name="Singer S.R."/>
            <person name="Sinharoy S."/>
            <person name="Sterck L."/>
            <person name="Viollet A."/>
            <person name="Wang B.B."/>
            <person name="Wang K."/>
            <person name="Wang M."/>
            <person name="Wang X."/>
            <person name="Warfsmann J."/>
            <person name="Weissenbach J."/>
            <person name="White D.D."/>
            <person name="White J.D."/>
            <person name="Wiley G.B."/>
            <person name="Wincker P."/>
            <person name="Xing Y."/>
            <person name="Yang L."/>
            <person name="Yao Z."/>
            <person name="Ying F."/>
            <person name="Zhai J."/>
            <person name="Zhou L."/>
            <person name="Zuber A."/>
            <person name="Denarie J."/>
            <person name="Dixon R.A."/>
            <person name="May G.D."/>
            <person name="Schwartz D.C."/>
            <person name="Rogers J."/>
            <person name="Quetier F."/>
            <person name="Town C.D."/>
            <person name="Roe B.A."/>
        </authorList>
    </citation>
    <scope>NUCLEOTIDE SEQUENCE [LARGE SCALE GENOMIC DNA]</scope>
    <source>
        <strain evidence="2">A17</strain>
        <strain evidence="4 5">cv. Jemalong A17</strain>
    </source>
</reference>
<evidence type="ECO:0000313" key="5">
    <source>
        <dbReference type="Proteomes" id="UP000002051"/>
    </source>
</evidence>
<dbReference type="InterPro" id="IPR040338">
    <property type="entry name" value="At1g67623-like"/>
</dbReference>
<evidence type="ECO:0000313" key="3">
    <source>
        <dbReference type="EMBL" id="RHN64270.1"/>
    </source>
</evidence>
<dbReference type="OrthoDB" id="1865546at2759"/>
<dbReference type="KEGG" id="mtr:11422871"/>
<evidence type="ECO:0000259" key="1">
    <source>
        <dbReference type="Pfam" id="PF23310"/>
    </source>
</evidence>
<dbReference type="EnsemblPlants" id="AES91866">
    <property type="protein sequence ID" value="AES91866"/>
    <property type="gene ID" value="MTR_4g119850"/>
</dbReference>
<dbReference type="InterPro" id="IPR057136">
    <property type="entry name" value="At2g35280_TPR_dom"/>
</dbReference>
<dbReference type="PANTHER" id="PTHR33784">
    <property type="entry name" value="OS05G0482100 PROTEIN"/>
    <property type="match status" value="1"/>
</dbReference>
<accession>G7JLH1</accession>
<gene>
    <name evidence="4" type="primary">11422871</name>
    <name evidence="2" type="ordered locus">MTR_4g119850</name>
    <name evidence="3" type="ORF">MtrunA17_Chr4g0067321</name>
</gene>
<dbReference type="Gramene" id="rna27072">
    <property type="protein sequence ID" value="RHN64270.1"/>
    <property type="gene ID" value="gene27072"/>
</dbReference>
<protein>
    <submittedName>
        <fullName evidence="2">F-box plant-like protein</fullName>
    </submittedName>
</protein>
<reference evidence="3" key="4">
    <citation type="journal article" date="2018" name="Nat. Plants">
        <title>Whole-genome landscape of Medicago truncatula symbiotic genes.</title>
        <authorList>
            <person name="Pecrix Y."/>
            <person name="Gamas P."/>
            <person name="Carrere S."/>
        </authorList>
    </citation>
    <scope>NUCLEOTIDE SEQUENCE</scope>
    <source>
        <tissue evidence="3">Leaves</tissue>
    </source>
</reference>
<dbReference type="HOGENOM" id="CLU_075437_1_0_1"/>
<dbReference type="PANTHER" id="PTHR33784:SF47">
    <property type="entry name" value="F-BOX PLANT-LIKE PROTEIN"/>
    <property type="match status" value="1"/>
</dbReference>
<evidence type="ECO:0000313" key="2">
    <source>
        <dbReference type="EMBL" id="AES91866.1"/>
    </source>
</evidence>
<dbReference type="Pfam" id="PF23310">
    <property type="entry name" value="TPR_27"/>
    <property type="match status" value="1"/>
</dbReference>
<keyword evidence="5" id="KW-1185">Reference proteome</keyword>
<dbReference type="Proteomes" id="UP000002051">
    <property type="component" value="Chromosome 4"/>
</dbReference>
<dbReference type="EMBL" id="CM001220">
    <property type="protein sequence ID" value="AES91866.1"/>
    <property type="molecule type" value="Genomic_DNA"/>
</dbReference>
<organism evidence="2 5">
    <name type="scientific">Medicago truncatula</name>
    <name type="common">Barrel medic</name>
    <name type="synonym">Medicago tribuloides</name>
    <dbReference type="NCBI Taxonomy" id="3880"/>
    <lineage>
        <taxon>Eukaryota</taxon>
        <taxon>Viridiplantae</taxon>
        <taxon>Streptophyta</taxon>
        <taxon>Embryophyta</taxon>
        <taxon>Tracheophyta</taxon>
        <taxon>Spermatophyta</taxon>
        <taxon>Magnoliopsida</taxon>
        <taxon>eudicotyledons</taxon>
        <taxon>Gunneridae</taxon>
        <taxon>Pentapetalae</taxon>
        <taxon>rosids</taxon>
        <taxon>fabids</taxon>
        <taxon>Fabales</taxon>
        <taxon>Fabaceae</taxon>
        <taxon>Papilionoideae</taxon>
        <taxon>50 kb inversion clade</taxon>
        <taxon>NPAAA clade</taxon>
        <taxon>Hologalegina</taxon>
        <taxon>IRL clade</taxon>
        <taxon>Trifolieae</taxon>
        <taxon>Medicago</taxon>
    </lineage>
</organism>
<dbReference type="PaxDb" id="3880-AES91866"/>
<feature type="domain" description="At2g35280-like TPR" evidence="1">
    <location>
        <begin position="78"/>
        <end position="185"/>
    </location>
</feature>
<dbReference type="STRING" id="3880.G7JLH1"/>
<reference evidence="2 5" key="2">
    <citation type="journal article" date="2014" name="BMC Genomics">
        <title>An improved genome release (version Mt4.0) for the model legume Medicago truncatula.</title>
        <authorList>
            <person name="Tang H."/>
            <person name="Krishnakumar V."/>
            <person name="Bidwell S."/>
            <person name="Rosen B."/>
            <person name="Chan A."/>
            <person name="Zhou S."/>
            <person name="Gentzbittel L."/>
            <person name="Childs K.L."/>
            <person name="Yandell M."/>
            <person name="Gundlach H."/>
            <person name="Mayer K.F."/>
            <person name="Schwartz D.C."/>
            <person name="Town C.D."/>
        </authorList>
    </citation>
    <scope>GENOME REANNOTATION</scope>
    <source>
        <strain evidence="4 5">cv. Jemalong A17</strain>
    </source>
</reference>
<proteinExistence type="predicted"/>
<evidence type="ECO:0000313" key="4">
    <source>
        <dbReference type="EnsemblPlants" id="AES91866"/>
    </source>
</evidence>
<reference evidence="4" key="3">
    <citation type="submission" date="2015-04" db="UniProtKB">
        <authorList>
            <consortium name="EnsemblPlants"/>
        </authorList>
    </citation>
    <scope>IDENTIFICATION</scope>
    <source>
        <strain evidence="4">cv. Jemalong A17</strain>
    </source>
</reference>
<dbReference type="Proteomes" id="UP000265566">
    <property type="component" value="Chromosome 4"/>
</dbReference>
<sequence>MASLRVKKEINKPKSRKNQTPISIVKTLPNDLLVNIVGKVASRSMADLCKIKLSCKEFLNASEDGYVYQHAAMDKFALVPLPWFTDEKETSFLSRCKESGNLEITYREGMVQYFSTLMVDLGLKNLKKAALEGHHEAKYVYSMLLMANCDDEEGRKLGFDLFGELKNSTGITIVGCRKRVKSFIQSMWVKNVVVAQNQGLSLCSSSTCHNPKTEKVVVKKHSTWFMDESDNDDDVGVCKYCDGNYELSLFSKMFRV</sequence>
<dbReference type="AlphaFoldDB" id="G7JLH1"/>